<reference evidence="10 11" key="1">
    <citation type="journal article" date="2012" name="Science">
        <title>The Paleozoic origin of enzymatic lignin decomposition reconstructed from 31 fungal genomes.</title>
        <authorList>
            <person name="Floudas D."/>
            <person name="Binder M."/>
            <person name="Riley R."/>
            <person name="Barry K."/>
            <person name="Blanchette R.A."/>
            <person name="Henrissat B."/>
            <person name="Martinez A.T."/>
            <person name="Otillar R."/>
            <person name="Spatafora J.W."/>
            <person name="Yadav J.S."/>
            <person name="Aerts A."/>
            <person name="Benoit I."/>
            <person name="Boyd A."/>
            <person name="Carlson A."/>
            <person name="Copeland A."/>
            <person name="Coutinho P.M."/>
            <person name="de Vries R.P."/>
            <person name="Ferreira P."/>
            <person name="Findley K."/>
            <person name="Foster B."/>
            <person name="Gaskell J."/>
            <person name="Glotzer D."/>
            <person name="Gorecki P."/>
            <person name="Heitman J."/>
            <person name="Hesse C."/>
            <person name="Hori C."/>
            <person name="Igarashi K."/>
            <person name="Jurgens J.A."/>
            <person name="Kallen N."/>
            <person name="Kersten P."/>
            <person name="Kohler A."/>
            <person name="Kuees U."/>
            <person name="Kumar T.K.A."/>
            <person name="Kuo A."/>
            <person name="LaButti K."/>
            <person name="Larrondo L.F."/>
            <person name="Lindquist E."/>
            <person name="Ling A."/>
            <person name="Lombard V."/>
            <person name="Lucas S."/>
            <person name="Lundell T."/>
            <person name="Martin R."/>
            <person name="McLaughlin D.J."/>
            <person name="Morgenstern I."/>
            <person name="Morin E."/>
            <person name="Murat C."/>
            <person name="Nagy L.G."/>
            <person name="Nolan M."/>
            <person name="Ohm R.A."/>
            <person name="Patyshakuliyeva A."/>
            <person name="Rokas A."/>
            <person name="Ruiz-Duenas F.J."/>
            <person name="Sabat G."/>
            <person name="Salamov A."/>
            <person name="Samejima M."/>
            <person name="Schmutz J."/>
            <person name="Slot J.C."/>
            <person name="St John F."/>
            <person name="Stenlid J."/>
            <person name="Sun H."/>
            <person name="Sun S."/>
            <person name="Syed K."/>
            <person name="Tsang A."/>
            <person name="Wiebenga A."/>
            <person name="Young D."/>
            <person name="Pisabarro A."/>
            <person name="Eastwood D.C."/>
            <person name="Martin F."/>
            <person name="Cullen D."/>
            <person name="Grigoriev I.V."/>
            <person name="Hibbett D.S."/>
        </authorList>
    </citation>
    <scope>NUCLEOTIDE SEQUENCE [LARGE SCALE GENOMIC DNA]</scope>
    <source>
        <strain evidence="10 11">DJM-731 SS1</strain>
    </source>
</reference>
<dbReference type="Gene3D" id="1.10.510.10">
    <property type="entry name" value="Transferase(Phosphotransferase) domain 1"/>
    <property type="match status" value="1"/>
</dbReference>
<evidence type="ECO:0000313" key="11">
    <source>
        <dbReference type="Proteomes" id="UP000030653"/>
    </source>
</evidence>
<dbReference type="GO" id="GO:0005524">
    <property type="term" value="F:ATP binding"/>
    <property type="evidence" value="ECO:0007669"/>
    <property type="project" value="UniProtKB-KW"/>
</dbReference>
<dbReference type="OrthoDB" id="4062651at2759"/>
<evidence type="ECO:0000313" key="10">
    <source>
        <dbReference type="EMBL" id="EJU05384.1"/>
    </source>
</evidence>
<dbReference type="SUPFAM" id="SSF56112">
    <property type="entry name" value="Protein kinase-like (PK-like)"/>
    <property type="match status" value="1"/>
</dbReference>
<evidence type="ECO:0000259" key="9">
    <source>
        <dbReference type="Pfam" id="PF01163"/>
    </source>
</evidence>
<organism evidence="10 11">
    <name type="scientific">Dacryopinax primogenitus (strain DJM 731)</name>
    <name type="common">Brown rot fungus</name>
    <dbReference type="NCBI Taxonomy" id="1858805"/>
    <lineage>
        <taxon>Eukaryota</taxon>
        <taxon>Fungi</taxon>
        <taxon>Dikarya</taxon>
        <taxon>Basidiomycota</taxon>
        <taxon>Agaricomycotina</taxon>
        <taxon>Dacrymycetes</taxon>
        <taxon>Dacrymycetales</taxon>
        <taxon>Dacrymycetaceae</taxon>
        <taxon>Dacryopinax</taxon>
    </lineage>
</organism>
<dbReference type="AlphaFoldDB" id="M5G9C5"/>
<evidence type="ECO:0000256" key="5">
    <source>
        <dbReference type="ARBA" id="ARBA00022777"/>
    </source>
</evidence>
<keyword evidence="2" id="KW-0723">Serine/threonine-protein kinase</keyword>
<evidence type="ECO:0000256" key="7">
    <source>
        <dbReference type="ARBA" id="ARBA00047899"/>
    </source>
</evidence>
<comment type="catalytic activity">
    <reaction evidence="7">
        <text>L-threonyl-[protein] + ATP = O-phospho-L-threonyl-[protein] + ADP + H(+)</text>
        <dbReference type="Rhea" id="RHEA:46608"/>
        <dbReference type="Rhea" id="RHEA-COMP:11060"/>
        <dbReference type="Rhea" id="RHEA-COMP:11605"/>
        <dbReference type="ChEBI" id="CHEBI:15378"/>
        <dbReference type="ChEBI" id="CHEBI:30013"/>
        <dbReference type="ChEBI" id="CHEBI:30616"/>
        <dbReference type="ChEBI" id="CHEBI:61977"/>
        <dbReference type="ChEBI" id="CHEBI:456216"/>
        <dbReference type="EC" id="2.7.11.1"/>
    </reaction>
</comment>
<evidence type="ECO:0000256" key="3">
    <source>
        <dbReference type="ARBA" id="ARBA00022679"/>
    </source>
</evidence>
<dbReference type="GO" id="GO:0004674">
    <property type="term" value="F:protein serine/threonine kinase activity"/>
    <property type="evidence" value="ECO:0007669"/>
    <property type="project" value="UniProtKB-KW"/>
</dbReference>
<comment type="catalytic activity">
    <reaction evidence="8">
        <text>L-seryl-[protein] + ATP = O-phospho-L-seryl-[protein] + ADP + H(+)</text>
        <dbReference type="Rhea" id="RHEA:17989"/>
        <dbReference type="Rhea" id="RHEA-COMP:9863"/>
        <dbReference type="Rhea" id="RHEA-COMP:11604"/>
        <dbReference type="ChEBI" id="CHEBI:15378"/>
        <dbReference type="ChEBI" id="CHEBI:29999"/>
        <dbReference type="ChEBI" id="CHEBI:30616"/>
        <dbReference type="ChEBI" id="CHEBI:83421"/>
        <dbReference type="ChEBI" id="CHEBI:456216"/>
        <dbReference type="EC" id="2.7.11.1"/>
    </reaction>
</comment>
<keyword evidence="11" id="KW-1185">Reference proteome</keyword>
<protein>
    <recommendedName>
        <fullName evidence="1">non-specific serine/threonine protein kinase</fullName>
        <ecNumber evidence="1">2.7.11.1</ecNumber>
    </recommendedName>
</protein>
<dbReference type="InterPro" id="IPR011009">
    <property type="entry name" value="Kinase-like_dom_sf"/>
</dbReference>
<evidence type="ECO:0000256" key="8">
    <source>
        <dbReference type="ARBA" id="ARBA00048679"/>
    </source>
</evidence>
<dbReference type="GeneID" id="63684706"/>
<dbReference type="InterPro" id="IPR018934">
    <property type="entry name" value="RIO_dom"/>
</dbReference>
<accession>M5G9C5</accession>
<keyword evidence="4" id="KW-0547">Nucleotide-binding</keyword>
<keyword evidence="6" id="KW-0067">ATP-binding</keyword>
<dbReference type="EC" id="2.7.11.1" evidence="1"/>
<dbReference type="STRING" id="1858805.M5G9C5"/>
<name>M5G9C5_DACPD</name>
<proteinExistence type="predicted"/>
<dbReference type="Proteomes" id="UP000030653">
    <property type="component" value="Unassembled WGS sequence"/>
</dbReference>
<keyword evidence="5" id="KW-0418">Kinase</keyword>
<dbReference type="Pfam" id="PF01163">
    <property type="entry name" value="RIO1"/>
    <property type="match status" value="1"/>
</dbReference>
<feature type="domain" description="RIO-type" evidence="9">
    <location>
        <begin position="372"/>
        <end position="437"/>
    </location>
</feature>
<gene>
    <name evidence="10" type="ORF">DACRYDRAFT_113521</name>
</gene>
<evidence type="ECO:0000256" key="1">
    <source>
        <dbReference type="ARBA" id="ARBA00012513"/>
    </source>
</evidence>
<evidence type="ECO:0000256" key="4">
    <source>
        <dbReference type="ARBA" id="ARBA00022741"/>
    </source>
</evidence>
<evidence type="ECO:0000256" key="2">
    <source>
        <dbReference type="ARBA" id="ARBA00022527"/>
    </source>
</evidence>
<evidence type="ECO:0000256" key="6">
    <source>
        <dbReference type="ARBA" id="ARBA00022840"/>
    </source>
</evidence>
<dbReference type="EMBL" id="JH795856">
    <property type="protein sequence ID" value="EJU05384.1"/>
    <property type="molecule type" value="Genomic_DNA"/>
</dbReference>
<keyword evidence="3" id="KW-0808">Transferase</keyword>
<dbReference type="HOGENOM" id="CLU_595830_0_0_1"/>
<dbReference type="RefSeq" id="XP_040632278.1">
    <property type="nucleotide sequence ID" value="XM_040769644.1"/>
</dbReference>
<sequence>MGAFPTKRKAEDILESDRRKMPRNGQIVANVKAVRKLLRACGPPSKVAGTSLSKLDMESLQASNLFLDGGERTGLPIGIFAPVFLELKKSLREMPLQWRPTADIVNHVVQFLSDEMMKYLPPLLGSLTRVVNGDKTAPRIARAFSDESASPPIMLLQIENEIHTLSADPHPQLALTAGKAWASDDAEQVALCSPFPIILLTLVGPRLDLQGIVFVERPIIETLANPLALDRRISSEYVKEVAWWMHCVKRAGDNLDKYYRQLKKGLDISISQYLPAITQVDLRNPTAGTKSATIVYEDWIEPVRDSCPEVRLNKAVFSATLQMVNDRGAYQEQVVVKFCERYGEDVHSFVADQPDCAPKLLAVKKLSPSLCMVVMEKVPDHKQLPTLAFIPERRRKEIENQLLYMQSKLEEQHFVHGDLRCPNILLTREDKVKVVDFEFAREEGSVCYPCDLNMNGAID</sequence>